<dbReference type="EMBL" id="CP001047">
    <property type="protein sequence ID" value="ACF07323.1"/>
    <property type="molecule type" value="Genomic_DNA"/>
</dbReference>
<name>B3PMS1_META1</name>
<dbReference type="STRING" id="243272.MARTH_orf501"/>
<sequence>MANYFTLIYDYPLKSKTFREVQISFYNEIIEDWYEISPNSIGSFEKGLVKLTFNHKDEKYLLLNNFSFSASADIFRIKSSEPLVFWIAQKDLSTTTKNELKVIKKQIIELELLGLLGTSYDDLVNKWDLEKKKYFLELIAKYSLVKEGEYEKN</sequence>
<organism evidence="1 2">
    <name type="scientific">Metamycoplasma arthritidis (strain 158L3-1)</name>
    <name type="common">Mycoplasma arthritidis</name>
    <dbReference type="NCBI Taxonomy" id="243272"/>
    <lineage>
        <taxon>Bacteria</taxon>
        <taxon>Bacillati</taxon>
        <taxon>Mycoplasmatota</taxon>
        <taxon>Mycoplasmoidales</taxon>
        <taxon>Metamycoplasmataceae</taxon>
        <taxon>Metamycoplasma</taxon>
    </lineage>
</organism>
<dbReference type="KEGG" id="mat:MARTH_orf501"/>
<dbReference type="Proteomes" id="UP000008812">
    <property type="component" value="Chromosome"/>
</dbReference>
<dbReference type="RefSeq" id="WP_012498280.1">
    <property type="nucleotide sequence ID" value="NC_011025.1"/>
</dbReference>
<reference evidence="1 2" key="1">
    <citation type="journal article" date="2008" name="Infect. Immun.">
        <title>Genome of Mycoplasma arthritidis.</title>
        <authorList>
            <person name="Dybvig K."/>
            <person name="Zuhua C."/>
            <person name="Lao P."/>
            <person name="Jordan D.S."/>
            <person name="French C.T."/>
            <person name="Tu A.H."/>
            <person name="Loraine A.E."/>
        </authorList>
    </citation>
    <scope>NUCLEOTIDE SEQUENCE [LARGE SCALE GENOMIC DNA]</scope>
    <source>
        <strain evidence="1 2">158L3-1</strain>
    </source>
</reference>
<dbReference type="AlphaFoldDB" id="B3PMS1"/>
<gene>
    <name evidence="1" type="ordered locus">MARTH_orf501</name>
</gene>
<accession>B3PMS1</accession>
<proteinExistence type="predicted"/>
<dbReference type="HOGENOM" id="CLU_1711188_0_0_14"/>
<evidence type="ECO:0000313" key="1">
    <source>
        <dbReference type="EMBL" id="ACF07323.1"/>
    </source>
</evidence>
<protein>
    <submittedName>
        <fullName evidence="1">Uncharacterized protein</fullName>
    </submittedName>
</protein>
<keyword evidence="2" id="KW-1185">Reference proteome</keyword>
<evidence type="ECO:0000313" key="2">
    <source>
        <dbReference type="Proteomes" id="UP000008812"/>
    </source>
</evidence>
<dbReference type="NCBIfam" id="NF045935">
    <property type="entry name" value="MSC_0621_epsi"/>
    <property type="match status" value="1"/>
</dbReference>